<dbReference type="EMBL" id="CM037620">
    <property type="protein sequence ID" value="KAH7995076.1"/>
    <property type="molecule type" value="Genomic_DNA"/>
</dbReference>
<proteinExistence type="predicted"/>
<keyword evidence="2" id="KW-1185">Reference proteome</keyword>
<sequence length="158" mass="18422">MQLGFNPDNAYEIKTDYTVPDEGDILKFNSKFESGNLRKVIQIRKNEYDLILNADINSNHYHQWFYFEVSGMRAAIAYRFNIINCEKSNSQFNYGAPPTKRSPWRERSLMVSPSPPDQRQSDWLTLRHQLFQRWASRPPSPFIGHGQVTCSVSAFNVK</sequence>
<reference evidence="1" key="1">
    <citation type="submission" date="2021-08" db="EMBL/GenBank/DDBJ databases">
        <title>The first chromosome-level gecko genome reveals the dynamic sex chromosomes of Neotropical dwarf geckos (Sphaerodactylidae: Sphaerodactylus).</title>
        <authorList>
            <person name="Pinto B.J."/>
            <person name="Keating S.E."/>
            <person name="Gamble T."/>
        </authorList>
    </citation>
    <scope>NUCLEOTIDE SEQUENCE</scope>
    <source>
        <strain evidence="1">TG3544</strain>
    </source>
</reference>
<dbReference type="Proteomes" id="UP000827872">
    <property type="component" value="Linkage Group LG07"/>
</dbReference>
<protein>
    <submittedName>
        <fullName evidence="1">Uncharacterized protein</fullName>
    </submittedName>
</protein>
<gene>
    <name evidence="1" type="ORF">K3G42_021029</name>
</gene>
<accession>A0ACB8EQZ9</accession>
<name>A0ACB8EQZ9_9SAUR</name>
<evidence type="ECO:0000313" key="1">
    <source>
        <dbReference type="EMBL" id="KAH7995076.1"/>
    </source>
</evidence>
<organism evidence="1 2">
    <name type="scientific">Sphaerodactylus townsendi</name>
    <dbReference type="NCBI Taxonomy" id="933632"/>
    <lineage>
        <taxon>Eukaryota</taxon>
        <taxon>Metazoa</taxon>
        <taxon>Chordata</taxon>
        <taxon>Craniata</taxon>
        <taxon>Vertebrata</taxon>
        <taxon>Euteleostomi</taxon>
        <taxon>Lepidosauria</taxon>
        <taxon>Squamata</taxon>
        <taxon>Bifurcata</taxon>
        <taxon>Gekkota</taxon>
        <taxon>Sphaerodactylidae</taxon>
        <taxon>Sphaerodactylus</taxon>
    </lineage>
</organism>
<evidence type="ECO:0000313" key="2">
    <source>
        <dbReference type="Proteomes" id="UP000827872"/>
    </source>
</evidence>
<comment type="caution">
    <text evidence="1">The sequence shown here is derived from an EMBL/GenBank/DDBJ whole genome shotgun (WGS) entry which is preliminary data.</text>
</comment>